<dbReference type="EMBL" id="CP011391">
    <property type="protein sequence ID" value="AMK53498.1"/>
    <property type="molecule type" value="Genomic_DNA"/>
</dbReference>
<evidence type="ECO:0000313" key="2">
    <source>
        <dbReference type="EMBL" id="AMK53498.1"/>
    </source>
</evidence>
<dbReference type="STRING" id="1702221.AALO17_03640"/>
<proteinExistence type="predicted"/>
<gene>
    <name evidence="2" type="ORF">AALO17_03640</name>
</gene>
<organism evidence="2 3">
    <name type="scientific">Faecalibaculum rodentium</name>
    <dbReference type="NCBI Taxonomy" id="1702221"/>
    <lineage>
        <taxon>Bacteria</taxon>
        <taxon>Bacillati</taxon>
        <taxon>Bacillota</taxon>
        <taxon>Erysipelotrichia</taxon>
        <taxon>Erysipelotrichales</taxon>
        <taxon>Erysipelotrichaceae</taxon>
        <taxon>Faecalibaculum</taxon>
    </lineage>
</organism>
<protein>
    <submittedName>
        <fullName evidence="2">Uncharacterized protein</fullName>
    </submittedName>
</protein>
<sequence length="50" mass="5221">MSNIQAEFELHPEGSLPVSRTAGQTVTPPSDPYPATNQTASGDAMTVCTN</sequence>
<feature type="region of interest" description="Disordered" evidence="1">
    <location>
        <begin position="1"/>
        <end position="50"/>
    </location>
</feature>
<dbReference type="AlphaFoldDB" id="A0A140DS71"/>
<evidence type="ECO:0000256" key="1">
    <source>
        <dbReference type="SAM" id="MobiDB-lite"/>
    </source>
</evidence>
<accession>A0A140DS71</accession>
<name>A0A140DS71_9FIRM</name>
<reference evidence="2 3" key="1">
    <citation type="journal article" date="2016" name="Gut Pathog.">
        <title>Whole genome sequencing of "Faecalibaculum rodentium" ALO17, isolated from C57BL/6J laboratory mouse feces.</title>
        <authorList>
            <person name="Lim S."/>
            <person name="Chang D.H."/>
            <person name="Ahn S."/>
            <person name="Kim B.C."/>
        </authorList>
    </citation>
    <scope>NUCLEOTIDE SEQUENCE [LARGE SCALE GENOMIC DNA]</scope>
    <source>
        <strain evidence="2 3">Alo17</strain>
    </source>
</reference>
<dbReference type="KEGG" id="fro:AALO17_03640"/>
<keyword evidence="3" id="KW-1185">Reference proteome</keyword>
<evidence type="ECO:0000313" key="3">
    <source>
        <dbReference type="Proteomes" id="UP000069771"/>
    </source>
</evidence>
<dbReference type="Proteomes" id="UP000069771">
    <property type="component" value="Chromosome"/>
</dbReference>
<feature type="compositionally biased region" description="Polar residues" evidence="1">
    <location>
        <begin position="35"/>
        <end position="50"/>
    </location>
</feature>